<keyword evidence="1" id="KW-0812">Transmembrane</keyword>
<keyword evidence="1" id="KW-1133">Transmembrane helix</keyword>
<evidence type="ECO:0000313" key="4">
    <source>
        <dbReference type="Proteomes" id="UP000070505"/>
    </source>
</evidence>
<evidence type="ECO:0000259" key="2">
    <source>
        <dbReference type="Pfam" id="PF18186"/>
    </source>
</evidence>
<organism evidence="3 4">
    <name type="scientific">Gardnerella vaginalis</name>
    <dbReference type="NCBI Taxonomy" id="2702"/>
    <lineage>
        <taxon>Bacteria</taxon>
        <taxon>Bacillati</taxon>
        <taxon>Actinomycetota</taxon>
        <taxon>Actinomycetes</taxon>
        <taxon>Bifidobacteriales</taxon>
        <taxon>Bifidobacteriaceae</taxon>
        <taxon>Gardnerella</taxon>
    </lineage>
</organism>
<proteinExistence type="predicted"/>
<feature type="transmembrane region" description="Helical" evidence="1">
    <location>
        <begin position="68"/>
        <end position="89"/>
    </location>
</feature>
<protein>
    <recommendedName>
        <fullName evidence="2">SMODS and SLOG-associating 2TM effector domain-containing protein</fullName>
    </recommendedName>
</protein>
<evidence type="ECO:0000256" key="1">
    <source>
        <dbReference type="SAM" id="Phobius"/>
    </source>
</evidence>
<dbReference type="EMBL" id="LSRC01000056">
    <property type="protein sequence ID" value="KXI15868.1"/>
    <property type="molecule type" value="Genomic_DNA"/>
</dbReference>
<feature type="domain" description="SMODS and SLOG-associating 2TM effector" evidence="2">
    <location>
        <begin position="10"/>
        <end position="174"/>
    </location>
</feature>
<dbReference type="InterPro" id="IPR040811">
    <property type="entry name" value="SLATT_4"/>
</dbReference>
<gene>
    <name evidence="3" type="ORF">HMPREF3230_01254</name>
</gene>
<keyword evidence="1" id="KW-0472">Membrane</keyword>
<dbReference type="RefSeq" id="WP_075523979.1">
    <property type="nucleotide sequence ID" value="NZ_KQ961876.1"/>
</dbReference>
<evidence type="ECO:0000313" key="3">
    <source>
        <dbReference type="EMBL" id="KXI15868.1"/>
    </source>
</evidence>
<accession>A0A135Z2J7</accession>
<dbReference type="PATRIC" id="fig|2702.101.peg.1239"/>
<reference evidence="3 4" key="1">
    <citation type="submission" date="2016-02" db="EMBL/GenBank/DDBJ databases">
        <authorList>
            <person name="Wen L."/>
            <person name="He K."/>
            <person name="Yang H."/>
        </authorList>
    </citation>
    <scope>NUCLEOTIDE SEQUENCE [LARGE SCALE GENOMIC DNA]</scope>
    <source>
        <strain evidence="3 4">CMW7778B</strain>
    </source>
</reference>
<dbReference type="Proteomes" id="UP000070505">
    <property type="component" value="Unassembled WGS sequence"/>
</dbReference>
<comment type="caution">
    <text evidence="3">The sequence shown here is derived from an EMBL/GenBank/DDBJ whole genome shotgun (WGS) entry which is preliminary data.</text>
</comment>
<name>A0A135Z2J7_GARVA</name>
<sequence length="188" mass="21278">MSGLDEYLILEDNVRHSYMSVVWSHKIQEKQADILVTKYRILEIVRVVCTSLTSAGLVSLIFTDGLSVKIFATILSCISTIISILFQSFNTQTSIISHKKSGNDLLAIRERLRILLLKIKQRSRSATELTETYEQIIKELSKIYSEAPQTTDKAVKKASISLNIKRDNEFSDAEIDANLPKSLKRSQL</sequence>
<dbReference type="Pfam" id="PF18186">
    <property type="entry name" value="SLATT_4"/>
    <property type="match status" value="1"/>
</dbReference>
<feature type="transmembrane region" description="Helical" evidence="1">
    <location>
        <begin position="44"/>
        <end position="62"/>
    </location>
</feature>
<dbReference type="NCBIfam" id="NF033632">
    <property type="entry name" value="SLATT_4"/>
    <property type="match status" value="1"/>
</dbReference>
<dbReference type="AlphaFoldDB" id="A0A135Z2J7"/>